<evidence type="ECO:0000313" key="19">
    <source>
        <dbReference type="Proteomes" id="UP001201163"/>
    </source>
</evidence>
<keyword evidence="5" id="KW-0964">Secreted</keyword>
<feature type="active site" description="Charge relay system" evidence="15">
    <location>
        <position position="308"/>
    </location>
</feature>
<dbReference type="InterPro" id="IPR023828">
    <property type="entry name" value="Peptidase_S8_Ser-AS"/>
</dbReference>
<dbReference type="CDD" id="cd04056">
    <property type="entry name" value="Peptidases_S53"/>
    <property type="match status" value="1"/>
</dbReference>
<feature type="chain" id="PRO_5042179285" description="tripeptidyl-peptidase II" evidence="16">
    <location>
        <begin position="21"/>
        <end position="610"/>
    </location>
</feature>
<evidence type="ECO:0000256" key="5">
    <source>
        <dbReference type="ARBA" id="ARBA00022525"/>
    </source>
</evidence>
<comment type="caution">
    <text evidence="18">The sequence shown here is derived from an EMBL/GenBank/DDBJ whole genome shotgun (WGS) entry which is preliminary data.</text>
</comment>
<dbReference type="InterPro" id="IPR015366">
    <property type="entry name" value="S53_propep"/>
</dbReference>
<feature type="binding site" evidence="15">
    <location>
        <position position="553"/>
    </location>
    <ligand>
        <name>Ca(2+)</name>
        <dbReference type="ChEBI" id="CHEBI:29108"/>
    </ligand>
</feature>
<evidence type="ECO:0000256" key="4">
    <source>
        <dbReference type="ARBA" id="ARBA00012462"/>
    </source>
</evidence>
<dbReference type="Pfam" id="PF09286">
    <property type="entry name" value="Pro-kuma_activ"/>
    <property type="match status" value="1"/>
</dbReference>
<gene>
    <name evidence="18" type="ORF">EDB92DRAFT_350837</name>
</gene>
<dbReference type="PROSITE" id="PS51695">
    <property type="entry name" value="SEDOLISIN"/>
    <property type="match status" value="1"/>
</dbReference>
<keyword evidence="14" id="KW-0325">Glycoprotein</keyword>
<accession>A0AAD4LK69</accession>
<dbReference type="GO" id="GO:0004252">
    <property type="term" value="F:serine-type endopeptidase activity"/>
    <property type="evidence" value="ECO:0007669"/>
    <property type="project" value="UniProtKB-UniRule"/>
</dbReference>
<evidence type="ECO:0000256" key="12">
    <source>
        <dbReference type="ARBA" id="ARBA00023026"/>
    </source>
</evidence>
<dbReference type="AlphaFoldDB" id="A0AAD4LK69"/>
<evidence type="ECO:0000313" key="18">
    <source>
        <dbReference type="EMBL" id="KAH8994010.1"/>
    </source>
</evidence>
<feature type="active site" description="Charge relay system" evidence="15">
    <location>
        <position position="510"/>
    </location>
</feature>
<dbReference type="Gene3D" id="3.40.50.200">
    <property type="entry name" value="Peptidase S8/S53 domain"/>
    <property type="match status" value="1"/>
</dbReference>
<feature type="binding site" evidence="15">
    <location>
        <position position="552"/>
    </location>
    <ligand>
        <name>Ca(2+)</name>
        <dbReference type="ChEBI" id="CHEBI:29108"/>
    </ligand>
</feature>
<keyword evidence="11 15" id="KW-0106">Calcium</keyword>
<evidence type="ECO:0000256" key="8">
    <source>
        <dbReference type="ARBA" id="ARBA00022729"/>
    </source>
</evidence>
<dbReference type="GO" id="GO:0008240">
    <property type="term" value="F:tripeptidyl-peptidase activity"/>
    <property type="evidence" value="ECO:0007669"/>
    <property type="project" value="UniProtKB-EC"/>
</dbReference>
<evidence type="ECO:0000256" key="11">
    <source>
        <dbReference type="ARBA" id="ARBA00022837"/>
    </source>
</evidence>
<feature type="domain" description="Peptidase S53" evidence="17">
    <location>
        <begin position="227"/>
        <end position="593"/>
    </location>
</feature>
<comment type="subcellular location">
    <subcellularLocation>
        <location evidence="3">Secreted</location>
        <location evidence="3">Extracellular space</location>
    </subcellularLocation>
</comment>
<evidence type="ECO:0000256" key="15">
    <source>
        <dbReference type="PROSITE-ProRule" id="PRU01032"/>
    </source>
</evidence>
<sequence>MRYHWLYVLSFLTTTPVTDFATPLAPWGDARVKHAWSSVPTNWETLGCPSAGTTLDLHIALNPHQEDALIDALYEVSDPRHPRYGAHLSKEQVAELVRPHPDTLELVSSWLTHHGVRPSSIGATHGGAWLTVSNLLVSQANEMLGASYQLYRHAKVNDTIIRTVSYSLPEVLHSHIQAVAPTTYFSSTRTLRQTPRRRSVEAAAALAEAEEAASGKPVTVLSSRASRIRPSQLRWLYKTFAYVPTAADRNALGVFGYHKEYPSETDLTMFTTYFRSDVQPPSLATFTVELVNGGGYDPENPGMEANLDVQYATAMTYPTPIIFYSTGGTTKASGSGVPLPGDVNLETLEYLLKKTDIPQTISISYGTYERDVPREYARALCILFAQLGARGVSVLNPSGDDGVGKNCKDESGNVRFVPEFPASCPYLTTVGGTTEYDPEVAAPLSGGGFSDHFPRPVYQDVAVSAFLERQGARYPGLYNPQGRGIPDIAAQALKLRIVLRNVRTSVEGTSCSTPIVAGIISLLNDYLITNGRPPLGFLNIRLYNDGFAGLNDITSGSNPGCGTDGFSAAPGWDPVTGLGTPDFQKLQSIFMTPLGGGAGQGNQPKIRGPE</sequence>
<comment type="catalytic activity">
    <reaction evidence="1">
        <text>Release of an N-terminal tripeptide from a polypeptide.</text>
        <dbReference type="EC" id="3.4.14.10"/>
    </reaction>
</comment>
<comment type="cofactor">
    <cofactor evidence="15">
        <name>Ca(2+)</name>
        <dbReference type="ChEBI" id="CHEBI:29108"/>
    </cofactor>
    <text evidence="15">Binds 1 Ca(2+) ion per subunit.</text>
</comment>
<name>A0AAD4LK69_9AGAM</name>
<dbReference type="SUPFAM" id="SSF52743">
    <property type="entry name" value="Subtilisin-like"/>
    <property type="match status" value="1"/>
</dbReference>
<evidence type="ECO:0000256" key="9">
    <source>
        <dbReference type="ARBA" id="ARBA00022801"/>
    </source>
</evidence>
<keyword evidence="10 15" id="KW-0720">Serine protease</keyword>
<dbReference type="PANTHER" id="PTHR14218:SF15">
    <property type="entry name" value="TRIPEPTIDYL-PEPTIDASE 1"/>
    <property type="match status" value="1"/>
</dbReference>
<evidence type="ECO:0000256" key="1">
    <source>
        <dbReference type="ARBA" id="ARBA00001910"/>
    </source>
</evidence>
<feature type="binding site" evidence="15">
    <location>
        <position position="571"/>
    </location>
    <ligand>
        <name>Ca(2+)</name>
        <dbReference type="ChEBI" id="CHEBI:29108"/>
    </ligand>
</feature>
<evidence type="ECO:0000256" key="10">
    <source>
        <dbReference type="ARBA" id="ARBA00022825"/>
    </source>
</evidence>
<keyword evidence="19" id="KW-1185">Reference proteome</keyword>
<keyword evidence="9 15" id="KW-0378">Hydrolase</keyword>
<dbReference type="PANTHER" id="PTHR14218">
    <property type="entry name" value="PROTEASE S8 TRIPEPTIDYL PEPTIDASE I CLN2"/>
    <property type="match status" value="1"/>
</dbReference>
<dbReference type="GO" id="GO:0006508">
    <property type="term" value="P:proteolysis"/>
    <property type="evidence" value="ECO:0007669"/>
    <property type="project" value="UniProtKB-KW"/>
</dbReference>
<dbReference type="InterPro" id="IPR030400">
    <property type="entry name" value="Sedolisin_dom"/>
</dbReference>
<dbReference type="InterPro" id="IPR036852">
    <property type="entry name" value="Peptidase_S8/S53_dom_sf"/>
</dbReference>
<keyword evidence="6 15" id="KW-0645">Protease</keyword>
<evidence type="ECO:0000256" key="7">
    <source>
        <dbReference type="ARBA" id="ARBA00022723"/>
    </source>
</evidence>
<reference evidence="18" key="1">
    <citation type="submission" date="2022-01" db="EMBL/GenBank/DDBJ databases">
        <title>Comparative genomics reveals a dynamic genome evolution in the ectomycorrhizal milk-cap (Lactarius) mushrooms.</title>
        <authorList>
            <consortium name="DOE Joint Genome Institute"/>
            <person name="Lebreton A."/>
            <person name="Tang N."/>
            <person name="Kuo A."/>
            <person name="LaButti K."/>
            <person name="Drula E."/>
            <person name="Barry K."/>
            <person name="Clum A."/>
            <person name="Lipzen A."/>
            <person name="Mousain D."/>
            <person name="Ng V."/>
            <person name="Wang R."/>
            <person name="Wang X."/>
            <person name="Dai Y."/>
            <person name="Henrissat B."/>
            <person name="Grigoriev I.V."/>
            <person name="Guerin-Laguette A."/>
            <person name="Yu F."/>
            <person name="Martin F.M."/>
        </authorList>
    </citation>
    <scope>NUCLEOTIDE SEQUENCE</scope>
    <source>
        <strain evidence="18">QP</strain>
    </source>
</reference>
<evidence type="ECO:0000256" key="16">
    <source>
        <dbReference type="SAM" id="SignalP"/>
    </source>
</evidence>
<comment type="function">
    <text evidence="2">Secreted tripeptidyl-peptidase which degrades proteins at acidic pHs and is involved in virulence.</text>
</comment>
<dbReference type="GO" id="GO:0005576">
    <property type="term" value="C:extracellular region"/>
    <property type="evidence" value="ECO:0007669"/>
    <property type="project" value="UniProtKB-SubCell"/>
</dbReference>
<dbReference type="EC" id="3.4.14.10" evidence="4"/>
<dbReference type="GO" id="GO:0046872">
    <property type="term" value="F:metal ion binding"/>
    <property type="evidence" value="ECO:0007669"/>
    <property type="project" value="UniProtKB-UniRule"/>
</dbReference>
<organism evidence="18 19">
    <name type="scientific">Lactarius akahatsu</name>
    <dbReference type="NCBI Taxonomy" id="416441"/>
    <lineage>
        <taxon>Eukaryota</taxon>
        <taxon>Fungi</taxon>
        <taxon>Dikarya</taxon>
        <taxon>Basidiomycota</taxon>
        <taxon>Agaricomycotina</taxon>
        <taxon>Agaricomycetes</taxon>
        <taxon>Russulales</taxon>
        <taxon>Russulaceae</taxon>
        <taxon>Lactarius</taxon>
    </lineage>
</organism>
<keyword evidence="8 16" id="KW-0732">Signal</keyword>
<keyword evidence="7 15" id="KW-0479">Metal-binding</keyword>
<feature type="signal peptide" evidence="16">
    <location>
        <begin position="1"/>
        <end position="20"/>
    </location>
</feature>
<dbReference type="FunFam" id="3.40.50.200:FF:000015">
    <property type="entry name" value="Tripeptidyl peptidase A"/>
    <property type="match status" value="1"/>
</dbReference>
<dbReference type="InterPro" id="IPR050819">
    <property type="entry name" value="Tripeptidyl-peptidase_I"/>
</dbReference>
<feature type="active site" description="Charge relay system" evidence="15">
    <location>
        <position position="304"/>
    </location>
</feature>
<evidence type="ECO:0000259" key="17">
    <source>
        <dbReference type="PROSITE" id="PS51695"/>
    </source>
</evidence>
<keyword evidence="13" id="KW-0865">Zymogen</keyword>
<dbReference type="CDD" id="cd11377">
    <property type="entry name" value="Pro-peptidase_S53"/>
    <property type="match status" value="1"/>
</dbReference>
<dbReference type="PROSITE" id="PS00138">
    <property type="entry name" value="SUBTILASE_SER"/>
    <property type="match status" value="1"/>
</dbReference>
<feature type="binding site" evidence="15">
    <location>
        <position position="573"/>
    </location>
    <ligand>
        <name>Ca(2+)</name>
        <dbReference type="ChEBI" id="CHEBI:29108"/>
    </ligand>
</feature>
<keyword evidence="12" id="KW-0843">Virulence</keyword>
<evidence type="ECO:0000256" key="2">
    <source>
        <dbReference type="ARBA" id="ARBA00002451"/>
    </source>
</evidence>
<dbReference type="Proteomes" id="UP001201163">
    <property type="component" value="Unassembled WGS sequence"/>
</dbReference>
<dbReference type="EMBL" id="JAKELL010000016">
    <property type="protein sequence ID" value="KAH8994010.1"/>
    <property type="molecule type" value="Genomic_DNA"/>
</dbReference>
<evidence type="ECO:0000256" key="13">
    <source>
        <dbReference type="ARBA" id="ARBA00023145"/>
    </source>
</evidence>
<proteinExistence type="predicted"/>
<dbReference type="SUPFAM" id="SSF54897">
    <property type="entry name" value="Protease propeptides/inhibitors"/>
    <property type="match status" value="1"/>
</dbReference>
<evidence type="ECO:0000256" key="6">
    <source>
        <dbReference type="ARBA" id="ARBA00022670"/>
    </source>
</evidence>
<dbReference type="SMART" id="SM00944">
    <property type="entry name" value="Pro-kuma_activ"/>
    <property type="match status" value="1"/>
</dbReference>
<evidence type="ECO:0000256" key="3">
    <source>
        <dbReference type="ARBA" id="ARBA00004239"/>
    </source>
</evidence>
<protein>
    <recommendedName>
        <fullName evidence="4">tripeptidyl-peptidase II</fullName>
        <ecNumber evidence="4">3.4.14.10</ecNumber>
    </recommendedName>
</protein>
<evidence type="ECO:0000256" key="14">
    <source>
        <dbReference type="ARBA" id="ARBA00023180"/>
    </source>
</evidence>